<dbReference type="Gene3D" id="1.20.1330.10">
    <property type="entry name" value="f41 fragment of flagellin, N-terminal domain"/>
    <property type="match status" value="1"/>
</dbReference>
<name>A0A7W7EWK2_9SPHN</name>
<dbReference type="InterPro" id="IPR046358">
    <property type="entry name" value="Flagellin_C"/>
</dbReference>
<comment type="caution">
    <text evidence="5">The sequence shown here is derived from an EMBL/GenBank/DDBJ whole genome shotgun (WGS) entry which is preliminary data.</text>
</comment>
<keyword evidence="3" id="KW-0975">Bacterial flagellum</keyword>
<evidence type="ECO:0000256" key="3">
    <source>
        <dbReference type="ARBA" id="ARBA00023143"/>
    </source>
</evidence>
<organism evidence="5 6">
    <name type="scientific">Sphingomonas abaci</name>
    <dbReference type="NCBI Taxonomy" id="237611"/>
    <lineage>
        <taxon>Bacteria</taxon>
        <taxon>Pseudomonadati</taxon>
        <taxon>Pseudomonadota</taxon>
        <taxon>Alphaproteobacteria</taxon>
        <taxon>Sphingomonadales</taxon>
        <taxon>Sphingomonadaceae</taxon>
        <taxon>Sphingomonas</taxon>
    </lineage>
</organism>
<dbReference type="InterPro" id="IPR001492">
    <property type="entry name" value="Flagellin"/>
</dbReference>
<dbReference type="RefSeq" id="WP_184111660.1">
    <property type="nucleotide sequence ID" value="NZ_JACHNY010000001.1"/>
</dbReference>
<dbReference type="GO" id="GO:0009288">
    <property type="term" value="C:bacterial-type flagellum"/>
    <property type="evidence" value="ECO:0007669"/>
    <property type="project" value="UniProtKB-SubCell"/>
</dbReference>
<evidence type="ECO:0000313" key="5">
    <source>
        <dbReference type="EMBL" id="MBB4616668.1"/>
    </source>
</evidence>
<evidence type="ECO:0000256" key="2">
    <source>
        <dbReference type="ARBA" id="ARBA00005709"/>
    </source>
</evidence>
<dbReference type="SUPFAM" id="SSF64518">
    <property type="entry name" value="Phase 1 flagellin"/>
    <property type="match status" value="1"/>
</dbReference>
<protein>
    <submittedName>
        <fullName evidence="5">Flagellar hook-associated protein 3 FlgL</fullName>
    </submittedName>
</protein>
<accession>A0A7W7EWK2</accession>
<sequence>MTRIATIPLQQAQTAGMARATEKLNDVLNQLSSGKKASDLAGLGSDAVRSLSTRNMLARQEAQGKAASQIGTTLSLYATNIGAIDESVTSLRTALLTAAGTGNGTGVQGAITSAFQQVRNALNASDGEVSLFAGSQSQGAPFKPVTLADTVGATTATAFADDGVRASARVGDGIEMTYGVSARDLGGDLLQAFRTLAEAGDIGSTPTAAQVTAMTSAAEQIQKALAGVRSIDGDNGRKQAQVESLATRADERSTLLKGVISDAEDADYAQLSTELDQQQQVLKASYSVFSQVSKLSLTDYIR</sequence>
<feature type="domain" description="Flagellin C-terminal" evidence="4">
    <location>
        <begin position="220"/>
        <end position="301"/>
    </location>
</feature>
<keyword evidence="5" id="KW-0282">Flagellum</keyword>
<dbReference type="PANTHER" id="PTHR42792">
    <property type="entry name" value="FLAGELLIN"/>
    <property type="match status" value="1"/>
</dbReference>
<dbReference type="AlphaFoldDB" id="A0A7W7EWK2"/>
<comment type="subcellular location">
    <subcellularLocation>
        <location evidence="1">Bacterial flagellum</location>
    </subcellularLocation>
</comment>
<evidence type="ECO:0000313" key="6">
    <source>
        <dbReference type="Proteomes" id="UP000574769"/>
    </source>
</evidence>
<keyword evidence="5" id="KW-0966">Cell projection</keyword>
<dbReference type="Proteomes" id="UP000574769">
    <property type="component" value="Unassembled WGS sequence"/>
</dbReference>
<evidence type="ECO:0000259" key="4">
    <source>
        <dbReference type="Pfam" id="PF00700"/>
    </source>
</evidence>
<reference evidence="5 6" key="1">
    <citation type="submission" date="2020-08" db="EMBL/GenBank/DDBJ databases">
        <title>Genomic Encyclopedia of Type Strains, Phase IV (KMG-IV): sequencing the most valuable type-strain genomes for metagenomic binning, comparative biology and taxonomic classification.</title>
        <authorList>
            <person name="Goeker M."/>
        </authorList>
    </citation>
    <scope>NUCLEOTIDE SEQUENCE [LARGE SCALE GENOMIC DNA]</scope>
    <source>
        <strain evidence="5 6">DSM 15867</strain>
    </source>
</reference>
<keyword evidence="6" id="KW-1185">Reference proteome</keyword>
<keyword evidence="5" id="KW-0969">Cilium</keyword>
<dbReference type="PANTHER" id="PTHR42792:SF1">
    <property type="entry name" value="FLAGELLAR HOOK-ASSOCIATED PROTEIN 3"/>
    <property type="match status" value="1"/>
</dbReference>
<comment type="similarity">
    <text evidence="2">Belongs to the bacterial flagellin family.</text>
</comment>
<dbReference type="Pfam" id="PF00700">
    <property type="entry name" value="Flagellin_C"/>
    <property type="match status" value="1"/>
</dbReference>
<evidence type="ECO:0000256" key="1">
    <source>
        <dbReference type="ARBA" id="ARBA00004365"/>
    </source>
</evidence>
<proteinExistence type="inferred from homology"/>
<gene>
    <name evidence="5" type="ORF">GGQ96_000774</name>
</gene>
<dbReference type="GO" id="GO:0005198">
    <property type="term" value="F:structural molecule activity"/>
    <property type="evidence" value="ECO:0007669"/>
    <property type="project" value="InterPro"/>
</dbReference>
<dbReference type="EMBL" id="JACHNY010000001">
    <property type="protein sequence ID" value="MBB4616668.1"/>
    <property type="molecule type" value="Genomic_DNA"/>
</dbReference>